<name>A0ABU6XNE0_9FABA</name>
<protein>
    <submittedName>
        <fullName evidence="3">Uncharacterized protein</fullName>
    </submittedName>
</protein>
<dbReference type="Proteomes" id="UP001341840">
    <property type="component" value="Unassembled WGS sequence"/>
</dbReference>
<dbReference type="EMBL" id="JASCZI010212203">
    <property type="protein sequence ID" value="MED6198716.1"/>
    <property type="molecule type" value="Genomic_DNA"/>
</dbReference>
<evidence type="ECO:0000256" key="2">
    <source>
        <dbReference type="SAM" id="MobiDB-lite"/>
    </source>
</evidence>
<proteinExistence type="predicted"/>
<evidence type="ECO:0000256" key="1">
    <source>
        <dbReference type="SAM" id="Coils"/>
    </source>
</evidence>
<accession>A0ABU6XNE0</accession>
<comment type="caution">
    <text evidence="3">The sequence shown here is derived from an EMBL/GenBank/DDBJ whole genome shotgun (WGS) entry which is preliminary data.</text>
</comment>
<keyword evidence="1" id="KW-0175">Coiled coil</keyword>
<reference evidence="3 4" key="1">
    <citation type="journal article" date="2023" name="Plants (Basel)">
        <title>Bridging the Gap: Combining Genomics and Transcriptomics Approaches to Understand Stylosanthes scabra, an Orphan Legume from the Brazilian Caatinga.</title>
        <authorList>
            <person name="Ferreira-Neto J.R.C."/>
            <person name="da Silva M.D."/>
            <person name="Binneck E."/>
            <person name="de Melo N.F."/>
            <person name="da Silva R.H."/>
            <person name="de Melo A.L.T.M."/>
            <person name="Pandolfi V."/>
            <person name="Bustamante F.O."/>
            <person name="Brasileiro-Vidal A.C."/>
            <person name="Benko-Iseppon A.M."/>
        </authorList>
    </citation>
    <scope>NUCLEOTIDE SEQUENCE [LARGE SCALE GENOMIC DNA]</scope>
    <source>
        <tissue evidence="3">Leaves</tissue>
    </source>
</reference>
<gene>
    <name evidence="3" type="ORF">PIB30_069187</name>
</gene>
<evidence type="ECO:0000313" key="4">
    <source>
        <dbReference type="Proteomes" id="UP001341840"/>
    </source>
</evidence>
<keyword evidence="4" id="KW-1185">Reference proteome</keyword>
<sequence>MYFKVVAAPNHYPLLFSEDRRFDLYWRLPVDSLRPDESDLSLDDLDVARILMSLWRKKNLDLKLVLGDEASARAEVVAMSGDLTNLVNLCRRLLSEDQPQETGRDCAVSGNVEATGSSVALEIPPPKGTEKGGSPDLEVTFSHPAKKRKKGKKTELGKDPSSGKIFDESFDPMSFIDKHLMSRATEEALESVPLEDVAIRAQRMLLQAVVFCYDIQKEVGDLALLRQLVDEKNKNVTELSAQRKKLEASAKSKDSRIAVLVGEAETLKNDREASDKRIYELVALLKGK</sequence>
<feature type="coiled-coil region" evidence="1">
    <location>
        <begin position="222"/>
        <end position="249"/>
    </location>
</feature>
<evidence type="ECO:0000313" key="3">
    <source>
        <dbReference type="EMBL" id="MED6198716.1"/>
    </source>
</evidence>
<feature type="region of interest" description="Disordered" evidence="2">
    <location>
        <begin position="119"/>
        <end position="164"/>
    </location>
</feature>
<organism evidence="3 4">
    <name type="scientific">Stylosanthes scabra</name>
    <dbReference type="NCBI Taxonomy" id="79078"/>
    <lineage>
        <taxon>Eukaryota</taxon>
        <taxon>Viridiplantae</taxon>
        <taxon>Streptophyta</taxon>
        <taxon>Embryophyta</taxon>
        <taxon>Tracheophyta</taxon>
        <taxon>Spermatophyta</taxon>
        <taxon>Magnoliopsida</taxon>
        <taxon>eudicotyledons</taxon>
        <taxon>Gunneridae</taxon>
        <taxon>Pentapetalae</taxon>
        <taxon>rosids</taxon>
        <taxon>fabids</taxon>
        <taxon>Fabales</taxon>
        <taxon>Fabaceae</taxon>
        <taxon>Papilionoideae</taxon>
        <taxon>50 kb inversion clade</taxon>
        <taxon>dalbergioids sensu lato</taxon>
        <taxon>Dalbergieae</taxon>
        <taxon>Pterocarpus clade</taxon>
        <taxon>Stylosanthes</taxon>
    </lineage>
</organism>